<protein>
    <recommendedName>
        <fullName evidence="3">DUF5679 domain-containing protein</fullName>
    </recommendedName>
</protein>
<sequence length="110" mass="12067">MSQTFCVKCQKKTADVGSQLVTGGRTPRLASTCGVCGGKKSAFVSSTPTKSGGHIYTVNEFNRFLTGRNVFDGFTAYYISRRLGVRAIVNEKIRFVTVFIRNGHSRVLPI</sequence>
<dbReference type="EMBL" id="KE346366">
    <property type="protein sequence ID" value="KJE93985.1"/>
    <property type="molecule type" value="Genomic_DNA"/>
</dbReference>
<dbReference type="InParanoid" id="A0A0D2WQL3"/>
<accession>A0A0D2WQL3</accession>
<reference evidence="2" key="1">
    <citation type="submission" date="2011-02" db="EMBL/GenBank/DDBJ databases">
        <title>The Genome Sequence of Capsaspora owczarzaki ATCC 30864.</title>
        <authorList>
            <person name="Russ C."/>
            <person name="Cuomo C."/>
            <person name="Burger G."/>
            <person name="Gray M.W."/>
            <person name="Holland P.W.H."/>
            <person name="King N."/>
            <person name="Lang F.B.F."/>
            <person name="Roger A.J."/>
            <person name="Ruiz-Trillo I."/>
            <person name="Young S.K."/>
            <person name="Zeng Q."/>
            <person name="Gargeya S."/>
            <person name="Alvarado L."/>
            <person name="Berlin A."/>
            <person name="Chapman S.B."/>
            <person name="Chen Z."/>
            <person name="Freedman E."/>
            <person name="Gellesch M."/>
            <person name="Goldberg J."/>
            <person name="Griggs A."/>
            <person name="Gujja S."/>
            <person name="Heilman E."/>
            <person name="Heiman D."/>
            <person name="Howarth C."/>
            <person name="Mehta T."/>
            <person name="Neiman D."/>
            <person name="Pearson M."/>
            <person name="Roberts A."/>
            <person name="Saif S."/>
            <person name="Shea T."/>
            <person name="Shenoy N."/>
            <person name="Sisk P."/>
            <person name="Stolte C."/>
            <person name="Sykes S."/>
            <person name="White J."/>
            <person name="Yandava C."/>
            <person name="Haas B."/>
            <person name="Nusbaum C."/>
            <person name="Birren B."/>
        </authorList>
    </citation>
    <scope>NUCLEOTIDE SEQUENCE</scope>
    <source>
        <strain evidence="2">ATCC 30864</strain>
    </source>
</reference>
<evidence type="ECO:0000313" key="1">
    <source>
        <dbReference type="EMBL" id="KJE93985.1"/>
    </source>
</evidence>
<organism evidence="1 2">
    <name type="scientific">Capsaspora owczarzaki (strain ATCC 30864)</name>
    <dbReference type="NCBI Taxonomy" id="595528"/>
    <lineage>
        <taxon>Eukaryota</taxon>
        <taxon>Filasterea</taxon>
        <taxon>Capsaspora</taxon>
    </lineage>
</organism>
<name>A0A0D2WQL3_CAPO3</name>
<evidence type="ECO:0000313" key="2">
    <source>
        <dbReference type="Proteomes" id="UP000008743"/>
    </source>
</evidence>
<gene>
    <name evidence="1" type="ORF">CAOG_009781</name>
</gene>
<dbReference type="AlphaFoldDB" id="A0A0D2WQL3"/>
<evidence type="ECO:0008006" key="3">
    <source>
        <dbReference type="Google" id="ProtNLM"/>
    </source>
</evidence>
<keyword evidence="2" id="KW-1185">Reference proteome</keyword>
<dbReference type="Proteomes" id="UP000008743">
    <property type="component" value="Unassembled WGS sequence"/>
</dbReference>
<proteinExistence type="predicted"/>